<name>A0ABN8VY58_9BACT</name>
<dbReference type="EMBL" id="OX336137">
    <property type="protein sequence ID" value="CAI2718692.1"/>
    <property type="molecule type" value="Genomic_DNA"/>
</dbReference>
<evidence type="ECO:0000313" key="2">
    <source>
        <dbReference type="Proteomes" id="UP001157733"/>
    </source>
</evidence>
<reference evidence="1 2" key="1">
    <citation type="submission" date="2022-09" db="EMBL/GenBank/DDBJ databases">
        <authorList>
            <person name="Kop L."/>
        </authorList>
    </citation>
    <scope>NUCLEOTIDE SEQUENCE [LARGE SCALE GENOMIC DNA]</scope>
    <source>
        <strain evidence="1 2">347</strain>
    </source>
</reference>
<protein>
    <recommendedName>
        <fullName evidence="3">Gamma-glutamylcyclotransferase</fullName>
    </recommendedName>
</protein>
<dbReference type="Proteomes" id="UP001157733">
    <property type="component" value="Chromosome"/>
</dbReference>
<dbReference type="RefSeq" id="WP_282011575.1">
    <property type="nucleotide sequence ID" value="NZ_OX336137.1"/>
</dbReference>
<keyword evidence="2" id="KW-1185">Reference proteome</keyword>
<sequence length="220" mass="24301">MTIACIGYGSLIWSPRTLGPHLKHPDCWFGDGPKLPVEFARESDRRRITLVIVPGHPASTTYWTPFNHANIDRTASGGNENPSGMISGDTLTQQSDHPFPVHVVGARRQLADREGCGIEHIGVMTAAGRTESALPPALLVILKMWMESKNLSGVVWTELPCGFKANPGHLPAIEDVCAYLEGLIERGEHENAEEYIRKAPRQIVTPYRSAIEQRFGWTPL</sequence>
<gene>
    <name evidence="1" type="ORF">NSPWAT_1836</name>
</gene>
<accession>A0ABN8VY58</accession>
<evidence type="ECO:0008006" key="3">
    <source>
        <dbReference type="Google" id="ProtNLM"/>
    </source>
</evidence>
<evidence type="ECO:0000313" key="1">
    <source>
        <dbReference type="EMBL" id="CAI2718692.1"/>
    </source>
</evidence>
<proteinExistence type="predicted"/>
<organism evidence="1 2">
    <name type="scientific">Nitrospina watsonii</name>
    <dbReference type="NCBI Taxonomy" id="1323948"/>
    <lineage>
        <taxon>Bacteria</taxon>
        <taxon>Pseudomonadati</taxon>
        <taxon>Nitrospinota/Tectimicrobiota group</taxon>
        <taxon>Nitrospinota</taxon>
        <taxon>Nitrospinia</taxon>
        <taxon>Nitrospinales</taxon>
        <taxon>Nitrospinaceae</taxon>
        <taxon>Nitrospina</taxon>
    </lineage>
</organism>